<accession>A0A165EXM4</accession>
<keyword evidence="6 10" id="KW-0067">ATP-binding</keyword>
<dbReference type="PROSITE" id="PS51194">
    <property type="entry name" value="HELICASE_CTER"/>
    <property type="match status" value="1"/>
</dbReference>
<dbReference type="RefSeq" id="XP_040765671.1">
    <property type="nucleotide sequence ID" value="XM_040904238.1"/>
</dbReference>
<feature type="domain" description="Helicase C-terminal" evidence="13">
    <location>
        <begin position="240"/>
        <end position="389"/>
    </location>
</feature>
<evidence type="ECO:0000313" key="14">
    <source>
        <dbReference type="EMBL" id="KZT07931.1"/>
    </source>
</evidence>
<protein>
    <recommendedName>
        <fullName evidence="10">ATP-dependent DNA helicase</fullName>
        <ecNumber evidence="10">5.6.2.4</ecNumber>
    </recommendedName>
</protein>
<dbReference type="EC" id="5.6.2.4" evidence="10"/>
<evidence type="ECO:0000256" key="5">
    <source>
        <dbReference type="ARBA" id="ARBA00022806"/>
    </source>
</evidence>
<dbReference type="EMBL" id="KV427617">
    <property type="protein sequence ID" value="KZT07931.1"/>
    <property type="molecule type" value="Genomic_DNA"/>
</dbReference>
<evidence type="ECO:0000256" key="4">
    <source>
        <dbReference type="ARBA" id="ARBA00022801"/>
    </source>
</evidence>
<dbReference type="STRING" id="1314785.A0A165EXM4"/>
<dbReference type="GO" id="GO:0000724">
    <property type="term" value="P:double-strand break repair via homologous recombination"/>
    <property type="evidence" value="ECO:0007669"/>
    <property type="project" value="TreeGrafter"/>
</dbReference>
<evidence type="ECO:0000256" key="9">
    <source>
        <dbReference type="ARBA" id="ARBA00034617"/>
    </source>
</evidence>
<dbReference type="Pfam" id="PF00270">
    <property type="entry name" value="DEAD"/>
    <property type="match status" value="1"/>
</dbReference>
<dbReference type="GO" id="GO:0005737">
    <property type="term" value="C:cytoplasm"/>
    <property type="evidence" value="ECO:0007669"/>
    <property type="project" value="TreeGrafter"/>
</dbReference>
<keyword evidence="10" id="KW-0539">Nucleus</keyword>
<dbReference type="GO" id="GO:0005524">
    <property type="term" value="F:ATP binding"/>
    <property type="evidence" value="ECO:0007669"/>
    <property type="project" value="UniProtKB-KW"/>
</dbReference>
<keyword evidence="5 10" id="KW-0347">Helicase</keyword>
<dbReference type="SMART" id="SM00487">
    <property type="entry name" value="DEXDc"/>
    <property type="match status" value="1"/>
</dbReference>
<feature type="compositionally biased region" description="Polar residues" evidence="11">
    <location>
        <begin position="476"/>
        <end position="485"/>
    </location>
</feature>
<comment type="subcellular location">
    <subcellularLocation>
        <location evidence="10">Nucleus</location>
    </subcellularLocation>
</comment>
<dbReference type="GeneID" id="63821268"/>
<gene>
    <name evidence="14" type="ORF">LAESUDRAFT_650335</name>
</gene>
<feature type="domain" description="Helicase ATP-binding" evidence="12">
    <location>
        <begin position="18"/>
        <end position="200"/>
    </location>
</feature>
<feature type="compositionally biased region" description="Basic and acidic residues" evidence="11">
    <location>
        <begin position="558"/>
        <end position="567"/>
    </location>
</feature>
<evidence type="ECO:0000256" key="10">
    <source>
        <dbReference type="RuleBase" id="RU364117"/>
    </source>
</evidence>
<dbReference type="GO" id="GO:0043138">
    <property type="term" value="F:3'-5' DNA helicase activity"/>
    <property type="evidence" value="ECO:0007669"/>
    <property type="project" value="UniProtKB-EC"/>
</dbReference>
<evidence type="ECO:0000256" key="7">
    <source>
        <dbReference type="ARBA" id="ARBA00023125"/>
    </source>
</evidence>
<dbReference type="SMART" id="SM00490">
    <property type="entry name" value="HELICc"/>
    <property type="match status" value="1"/>
</dbReference>
<evidence type="ECO:0000313" key="15">
    <source>
        <dbReference type="Proteomes" id="UP000076871"/>
    </source>
</evidence>
<dbReference type="InterPro" id="IPR011545">
    <property type="entry name" value="DEAD/DEAH_box_helicase_dom"/>
</dbReference>
<comment type="catalytic activity">
    <reaction evidence="10">
        <text>ATP + H2O = ADP + phosphate + H(+)</text>
        <dbReference type="Rhea" id="RHEA:13065"/>
        <dbReference type="ChEBI" id="CHEBI:15377"/>
        <dbReference type="ChEBI" id="CHEBI:15378"/>
        <dbReference type="ChEBI" id="CHEBI:30616"/>
        <dbReference type="ChEBI" id="CHEBI:43474"/>
        <dbReference type="ChEBI" id="CHEBI:456216"/>
    </reaction>
</comment>
<dbReference type="Gene3D" id="3.40.50.300">
    <property type="entry name" value="P-loop containing nucleotide triphosphate hydrolases"/>
    <property type="match status" value="2"/>
</dbReference>
<dbReference type="PANTHER" id="PTHR13710">
    <property type="entry name" value="DNA HELICASE RECQ FAMILY MEMBER"/>
    <property type="match status" value="1"/>
</dbReference>
<dbReference type="InParanoid" id="A0A165EXM4"/>
<dbReference type="AlphaFoldDB" id="A0A165EXM4"/>
<keyword evidence="7" id="KW-0238">DNA-binding</keyword>
<dbReference type="SUPFAM" id="SSF52540">
    <property type="entry name" value="P-loop containing nucleoside triphosphate hydrolases"/>
    <property type="match status" value="1"/>
</dbReference>
<proteinExistence type="inferred from homology"/>
<evidence type="ECO:0000256" key="11">
    <source>
        <dbReference type="SAM" id="MobiDB-lite"/>
    </source>
</evidence>
<dbReference type="Pfam" id="PF00271">
    <property type="entry name" value="Helicase_C"/>
    <property type="match status" value="1"/>
</dbReference>
<dbReference type="Pfam" id="PF16124">
    <property type="entry name" value="RecQ_Zn_bind"/>
    <property type="match status" value="1"/>
</dbReference>
<feature type="region of interest" description="Disordered" evidence="11">
    <location>
        <begin position="473"/>
        <end position="493"/>
    </location>
</feature>
<dbReference type="InterPro" id="IPR014001">
    <property type="entry name" value="Helicase_ATP-bd"/>
</dbReference>
<comment type="catalytic activity">
    <reaction evidence="9 10">
        <text>Couples ATP hydrolysis with the unwinding of duplex DNA by translocating in the 3'-5' direction.</text>
        <dbReference type="EC" id="5.6.2.4"/>
    </reaction>
</comment>
<dbReference type="CDD" id="cd18794">
    <property type="entry name" value="SF2_C_RecQ"/>
    <property type="match status" value="1"/>
</dbReference>
<evidence type="ECO:0000256" key="2">
    <source>
        <dbReference type="ARBA" id="ARBA00022723"/>
    </source>
</evidence>
<dbReference type="GO" id="GO:0005634">
    <property type="term" value="C:nucleus"/>
    <property type="evidence" value="ECO:0007669"/>
    <property type="project" value="UniProtKB-SubCell"/>
</dbReference>
<dbReference type="GO" id="GO:0005694">
    <property type="term" value="C:chromosome"/>
    <property type="evidence" value="ECO:0007669"/>
    <property type="project" value="TreeGrafter"/>
</dbReference>
<dbReference type="Proteomes" id="UP000076871">
    <property type="component" value="Unassembled WGS sequence"/>
</dbReference>
<reference evidence="14 15" key="1">
    <citation type="journal article" date="2016" name="Mol. Biol. Evol.">
        <title>Comparative Genomics of Early-Diverging Mushroom-Forming Fungi Provides Insights into the Origins of Lignocellulose Decay Capabilities.</title>
        <authorList>
            <person name="Nagy L.G."/>
            <person name="Riley R."/>
            <person name="Tritt A."/>
            <person name="Adam C."/>
            <person name="Daum C."/>
            <person name="Floudas D."/>
            <person name="Sun H."/>
            <person name="Yadav J.S."/>
            <person name="Pangilinan J."/>
            <person name="Larsson K.H."/>
            <person name="Matsuura K."/>
            <person name="Barry K."/>
            <person name="Labutti K."/>
            <person name="Kuo R."/>
            <person name="Ohm R.A."/>
            <person name="Bhattacharya S.S."/>
            <person name="Shirouzu T."/>
            <person name="Yoshinaga Y."/>
            <person name="Martin F.M."/>
            <person name="Grigoriev I.V."/>
            <person name="Hibbett D.S."/>
        </authorList>
    </citation>
    <scope>NUCLEOTIDE SEQUENCE [LARGE SCALE GENOMIC DNA]</scope>
    <source>
        <strain evidence="14 15">93-53</strain>
    </source>
</reference>
<keyword evidence="8" id="KW-0413">Isomerase</keyword>
<dbReference type="FunFam" id="3.40.50.300:FF:001389">
    <property type="entry name" value="ATP-dependent DNA helicase RecQ"/>
    <property type="match status" value="1"/>
</dbReference>
<dbReference type="InterPro" id="IPR001650">
    <property type="entry name" value="Helicase_C-like"/>
</dbReference>
<dbReference type="PROSITE" id="PS51192">
    <property type="entry name" value="HELICASE_ATP_BIND_1"/>
    <property type="match status" value="1"/>
</dbReference>
<dbReference type="GO" id="GO:0046872">
    <property type="term" value="F:metal ion binding"/>
    <property type="evidence" value="ECO:0007669"/>
    <property type="project" value="UniProtKB-KW"/>
</dbReference>
<evidence type="ECO:0000256" key="6">
    <source>
        <dbReference type="ARBA" id="ARBA00022840"/>
    </source>
</evidence>
<comment type="similarity">
    <text evidence="1 10">Belongs to the helicase family. RecQ subfamily.</text>
</comment>
<evidence type="ECO:0000259" key="13">
    <source>
        <dbReference type="PROSITE" id="PS51194"/>
    </source>
</evidence>
<feature type="compositionally biased region" description="Polar residues" evidence="11">
    <location>
        <begin position="671"/>
        <end position="681"/>
    </location>
</feature>
<dbReference type="GO" id="GO:0009378">
    <property type="term" value="F:four-way junction helicase activity"/>
    <property type="evidence" value="ECO:0007669"/>
    <property type="project" value="TreeGrafter"/>
</dbReference>
<keyword evidence="3 10" id="KW-0547">Nucleotide-binding</keyword>
<sequence>MKAVFGIDNFRLCQEGVCNANMDGRDAVCVMPTGGGKSLTYQLPALLMPGLTVVISPLLSLMTDQILHLQESGVEACMINGSTPKGEMANIRRALEAMASGRANGLPQYKLMYVTPEMLAKSNKLQVLFEKIYNGNRLERFVIDEAHCVSQLGHDFRPDYKKLNILRKLFPRVPILALSATCPPKILLDVMKTLGMRQPVEDGNAAGTKGTVYFSAPLYRKNLHYSVLPKPSANAQVIATLKDYILDHHRGQSGIIYCLSRKEAESVASELAAASENQIRTGVYHAEIPDKAKQNLHHRWRKGEVQVVCATIAFGLGIDKGDVRFVLHHSKSVEGFYQESGRAGRDGNDADCVLYYRPQDATRLSQLVLNDVNGQSKLHEMLRFAQDMEECRKIQFANYFSASSQLSVASWTTQETDALERCGHCDNCTRAPESVKRLDVRLHAWQILHVAEAVQDARGRVTIAQLADLARGSGGASFTMTSSQKGRGRGKEKERIALDLEEVAGGKVELAKEETELLCTHLLVQRYLQEDFHATPYSVNVYVCPGPNAARFTRLSRNDVQERHKGPPMEYCFPSKTRKQEKSREKARHSNANDYPKPSGVKRKRSTQTALSAQVYDHGEDADLPDVDAAGGEIIVLGGSDEETEAVDWEFSLRRGMPSRKIPRTMDTRRATGSANNSRSTAEQEDVISISD</sequence>
<feature type="region of interest" description="Disordered" evidence="11">
    <location>
        <begin position="658"/>
        <end position="692"/>
    </location>
</feature>
<dbReference type="OrthoDB" id="10261556at2759"/>
<dbReference type="GO" id="GO:0016887">
    <property type="term" value="F:ATP hydrolysis activity"/>
    <property type="evidence" value="ECO:0007669"/>
    <property type="project" value="RHEA"/>
</dbReference>
<dbReference type="GO" id="GO:0003677">
    <property type="term" value="F:DNA binding"/>
    <property type="evidence" value="ECO:0007669"/>
    <property type="project" value="UniProtKB-KW"/>
</dbReference>
<dbReference type="InterPro" id="IPR036388">
    <property type="entry name" value="WH-like_DNA-bd_sf"/>
</dbReference>
<keyword evidence="15" id="KW-1185">Reference proteome</keyword>
<evidence type="ECO:0000256" key="3">
    <source>
        <dbReference type="ARBA" id="ARBA00022741"/>
    </source>
</evidence>
<dbReference type="InterPro" id="IPR004589">
    <property type="entry name" value="DNA_helicase_ATP-dep_RecQ"/>
</dbReference>
<dbReference type="InterPro" id="IPR032284">
    <property type="entry name" value="RecQ_Zn-bd"/>
</dbReference>
<feature type="region of interest" description="Disordered" evidence="11">
    <location>
        <begin position="558"/>
        <end position="623"/>
    </location>
</feature>
<dbReference type="NCBIfam" id="TIGR00614">
    <property type="entry name" value="recQ_fam"/>
    <property type="match status" value="1"/>
</dbReference>
<name>A0A165EXM4_9APHY</name>
<dbReference type="PANTHER" id="PTHR13710:SF105">
    <property type="entry name" value="ATP-DEPENDENT DNA HELICASE Q1"/>
    <property type="match status" value="1"/>
</dbReference>
<dbReference type="Gene3D" id="1.10.10.10">
    <property type="entry name" value="Winged helix-like DNA-binding domain superfamily/Winged helix DNA-binding domain"/>
    <property type="match status" value="1"/>
</dbReference>
<evidence type="ECO:0000259" key="12">
    <source>
        <dbReference type="PROSITE" id="PS51192"/>
    </source>
</evidence>
<keyword evidence="4 10" id="KW-0378">Hydrolase</keyword>
<evidence type="ECO:0000256" key="8">
    <source>
        <dbReference type="ARBA" id="ARBA00023235"/>
    </source>
</evidence>
<organism evidence="14 15">
    <name type="scientific">Laetiporus sulphureus 93-53</name>
    <dbReference type="NCBI Taxonomy" id="1314785"/>
    <lineage>
        <taxon>Eukaryota</taxon>
        <taxon>Fungi</taxon>
        <taxon>Dikarya</taxon>
        <taxon>Basidiomycota</taxon>
        <taxon>Agaricomycotina</taxon>
        <taxon>Agaricomycetes</taxon>
        <taxon>Polyporales</taxon>
        <taxon>Laetiporus</taxon>
    </lineage>
</organism>
<dbReference type="InterPro" id="IPR027417">
    <property type="entry name" value="P-loop_NTPase"/>
</dbReference>
<keyword evidence="2" id="KW-0479">Metal-binding</keyword>
<evidence type="ECO:0000256" key="1">
    <source>
        <dbReference type="ARBA" id="ARBA00005446"/>
    </source>
</evidence>